<dbReference type="EMBL" id="BTSY01000005">
    <property type="protein sequence ID" value="GMT28898.1"/>
    <property type="molecule type" value="Genomic_DNA"/>
</dbReference>
<accession>A0AAV5WDW9</accession>
<feature type="non-terminal residue" evidence="1">
    <location>
        <position position="92"/>
    </location>
</feature>
<reference evidence="1" key="1">
    <citation type="submission" date="2023-10" db="EMBL/GenBank/DDBJ databases">
        <title>Genome assembly of Pristionchus species.</title>
        <authorList>
            <person name="Yoshida K."/>
            <person name="Sommer R.J."/>
        </authorList>
    </citation>
    <scope>NUCLEOTIDE SEQUENCE</scope>
    <source>
        <strain evidence="1">RS5133</strain>
    </source>
</reference>
<evidence type="ECO:0000313" key="2">
    <source>
        <dbReference type="Proteomes" id="UP001432322"/>
    </source>
</evidence>
<keyword evidence="2" id="KW-1185">Reference proteome</keyword>
<dbReference type="AlphaFoldDB" id="A0AAV5WDW9"/>
<name>A0AAV5WDW9_9BILA</name>
<sequence length="92" mass="10880">SSSSSTTDCFFFELERRSLYCPSSFDFFCLCWTFHTLYLDLRDSATISRLSLFYRSFSFLCCIDRLLPCFLLSLRSRFSIFLLLLIISDSHH</sequence>
<feature type="non-terminal residue" evidence="1">
    <location>
        <position position="1"/>
    </location>
</feature>
<proteinExistence type="predicted"/>
<organism evidence="1 2">
    <name type="scientific">Pristionchus fissidentatus</name>
    <dbReference type="NCBI Taxonomy" id="1538716"/>
    <lineage>
        <taxon>Eukaryota</taxon>
        <taxon>Metazoa</taxon>
        <taxon>Ecdysozoa</taxon>
        <taxon>Nematoda</taxon>
        <taxon>Chromadorea</taxon>
        <taxon>Rhabditida</taxon>
        <taxon>Rhabditina</taxon>
        <taxon>Diplogasteromorpha</taxon>
        <taxon>Diplogasteroidea</taxon>
        <taxon>Neodiplogasteridae</taxon>
        <taxon>Pristionchus</taxon>
    </lineage>
</organism>
<gene>
    <name evidence="1" type="ORF">PFISCL1PPCAC_20195</name>
</gene>
<protein>
    <submittedName>
        <fullName evidence="1">Uncharacterized protein</fullName>
    </submittedName>
</protein>
<dbReference type="Proteomes" id="UP001432322">
    <property type="component" value="Unassembled WGS sequence"/>
</dbReference>
<comment type="caution">
    <text evidence="1">The sequence shown here is derived from an EMBL/GenBank/DDBJ whole genome shotgun (WGS) entry which is preliminary data.</text>
</comment>
<evidence type="ECO:0000313" key="1">
    <source>
        <dbReference type="EMBL" id="GMT28898.1"/>
    </source>
</evidence>